<dbReference type="Gene3D" id="3.30.70.340">
    <property type="entry name" value="Metallocarboxypeptidase-like"/>
    <property type="match status" value="1"/>
</dbReference>
<reference evidence="13 14" key="1">
    <citation type="journal article" date="2016" name="Genome Biol. Evol.">
        <title>Gene Family Evolution Reflects Adaptation to Soil Environmental Stressors in the Genome of the Collembolan Orchesella cincta.</title>
        <authorList>
            <person name="Faddeeva-Vakhrusheva A."/>
            <person name="Derks M.F."/>
            <person name="Anvar S.Y."/>
            <person name="Agamennone V."/>
            <person name="Suring W."/>
            <person name="Smit S."/>
            <person name="van Straalen N.M."/>
            <person name="Roelofs D."/>
        </authorList>
    </citation>
    <scope>NUCLEOTIDE SEQUENCE [LARGE SCALE GENOMIC DNA]</scope>
    <source>
        <tissue evidence="13">Mixed pool</tissue>
    </source>
</reference>
<dbReference type="GO" id="GO:0008270">
    <property type="term" value="F:zinc ion binding"/>
    <property type="evidence" value="ECO:0007669"/>
    <property type="project" value="InterPro"/>
</dbReference>
<keyword evidence="3 13" id="KW-0121">Carboxypeptidase</keyword>
<evidence type="ECO:0000259" key="12">
    <source>
        <dbReference type="PROSITE" id="PS52035"/>
    </source>
</evidence>
<dbReference type="SUPFAM" id="SSF53187">
    <property type="entry name" value="Zn-dependent exopeptidases"/>
    <property type="match status" value="1"/>
</dbReference>
<comment type="caution">
    <text evidence="11">Lacks conserved residue(s) required for the propagation of feature annotation.</text>
</comment>
<dbReference type="PANTHER" id="PTHR11705:SF143">
    <property type="entry name" value="SLL0236 PROTEIN"/>
    <property type="match status" value="1"/>
</dbReference>
<evidence type="ECO:0000256" key="5">
    <source>
        <dbReference type="ARBA" id="ARBA00022723"/>
    </source>
</evidence>
<evidence type="ECO:0000256" key="6">
    <source>
        <dbReference type="ARBA" id="ARBA00022729"/>
    </source>
</evidence>
<dbReference type="PROSITE" id="PS00133">
    <property type="entry name" value="CARBOXYPEPT_ZN_2"/>
    <property type="match status" value="1"/>
</dbReference>
<protein>
    <submittedName>
        <fullName evidence="13">Zinc carboxypeptidase A 1</fullName>
    </submittedName>
</protein>
<dbReference type="InterPro" id="IPR000834">
    <property type="entry name" value="Peptidase_M14"/>
</dbReference>
<accession>A0A1D2MDC2</accession>
<evidence type="ECO:0000313" key="13">
    <source>
        <dbReference type="EMBL" id="ODM90912.1"/>
    </source>
</evidence>
<dbReference type="EMBL" id="LJIJ01001746">
    <property type="protein sequence ID" value="ODM90912.1"/>
    <property type="molecule type" value="Genomic_DNA"/>
</dbReference>
<dbReference type="STRING" id="48709.A0A1D2MDC2"/>
<dbReference type="GO" id="GO:0005615">
    <property type="term" value="C:extracellular space"/>
    <property type="evidence" value="ECO:0007669"/>
    <property type="project" value="TreeGrafter"/>
</dbReference>
<dbReference type="PANTHER" id="PTHR11705">
    <property type="entry name" value="PROTEASE FAMILY M14 CARBOXYPEPTIDASE A,B"/>
    <property type="match status" value="1"/>
</dbReference>
<keyword evidence="5" id="KW-0479">Metal-binding</keyword>
<evidence type="ECO:0000256" key="11">
    <source>
        <dbReference type="PROSITE-ProRule" id="PRU01379"/>
    </source>
</evidence>
<comment type="similarity">
    <text evidence="2 11">Belongs to the peptidase M14 family.</text>
</comment>
<dbReference type="AlphaFoldDB" id="A0A1D2MDC2"/>
<dbReference type="Pfam" id="PF00246">
    <property type="entry name" value="Peptidase_M14"/>
    <property type="match status" value="1"/>
</dbReference>
<dbReference type="PROSITE" id="PS52035">
    <property type="entry name" value="PEPTIDASE_M14"/>
    <property type="match status" value="1"/>
</dbReference>
<keyword evidence="6" id="KW-0732">Signal</keyword>
<keyword evidence="10" id="KW-1015">Disulfide bond</keyword>
<evidence type="ECO:0000256" key="2">
    <source>
        <dbReference type="ARBA" id="ARBA00005988"/>
    </source>
</evidence>
<feature type="domain" description="Peptidase M14" evidence="12">
    <location>
        <begin position="79"/>
        <end position="400"/>
    </location>
</feature>
<keyword evidence="4" id="KW-0645">Protease</keyword>
<keyword evidence="7" id="KW-0378">Hydrolase</keyword>
<comment type="caution">
    <text evidence="13">The sequence shown here is derived from an EMBL/GenBank/DDBJ whole genome shotgun (WGS) entry which is preliminary data.</text>
</comment>
<comment type="cofactor">
    <cofactor evidence="1">
        <name>Zn(2+)</name>
        <dbReference type="ChEBI" id="CHEBI:29105"/>
    </cofactor>
</comment>
<evidence type="ECO:0000256" key="1">
    <source>
        <dbReference type="ARBA" id="ARBA00001947"/>
    </source>
</evidence>
<proteinExistence type="inferred from homology"/>
<dbReference type="FunFam" id="3.40.630.10:FF:000084">
    <property type="entry name" value="Carboxypeptidase B2"/>
    <property type="match status" value="1"/>
</dbReference>
<dbReference type="OrthoDB" id="3626597at2759"/>
<sequence>MVSYDNWKLYRFYPCNKDDLSLVLTVQEGNFDVVFLQDHNQHLMNMAEHLFPVDMVISPRFEESDQFQYLINNLHPILTVDNLQALIDVEAESISEKGSTYCWNKYGTHELVLEIGSSYGNRPIKTLKMKSLEKSLGSIWLNGGTHGRDWISSAVVTFAIEDLLNSKDESLINVIKLFDLYITPVLNPDGYNYSQQTDRLWKKNRAPTDSPIKCVGVDLNRNWDYRFECNRIFDTANADPCNDAYPGVKGFSEKETKAAQKFYSSPEFEAQSKMFISVHGYNQLIMFPFGNPEDNLKEPEKTAWMDVANKAGLSMAGSSQSDVEISCLPETKFQVGSIKDVVGERRGSGIDWIKQEIPGVSLALEIGLYNIPEGFIVPPNQIEQKGIEFMRGFRELALYFQKNVGASQSDKMQCDYDESFETAYCPAA</sequence>
<evidence type="ECO:0000256" key="10">
    <source>
        <dbReference type="ARBA" id="ARBA00023157"/>
    </source>
</evidence>
<organism evidence="13 14">
    <name type="scientific">Orchesella cincta</name>
    <name type="common">Springtail</name>
    <name type="synonym">Podura cincta</name>
    <dbReference type="NCBI Taxonomy" id="48709"/>
    <lineage>
        <taxon>Eukaryota</taxon>
        <taxon>Metazoa</taxon>
        <taxon>Ecdysozoa</taxon>
        <taxon>Arthropoda</taxon>
        <taxon>Hexapoda</taxon>
        <taxon>Collembola</taxon>
        <taxon>Entomobryomorpha</taxon>
        <taxon>Entomobryoidea</taxon>
        <taxon>Orchesellidae</taxon>
        <taxon>Orchesellinae</taxon>
        <taxon>Orchesella</taxon>
    </lineage>
</organism>
<evidence type="ECO:0000256" key="9">
    <source>
        <dbReference type="ARBA" id="ARBA00023049"/>
    </source>
</evidence>
<dbReference type="InterPro" id="IPR036990">
    <property type="entry name" value="M14A-like_propep"/>
</dbReference>
<dbReference type="GO" id="GO:0006508">
    <property type="term" value="P:proteolysis"/>
    <property type="evidence" value="ECO:0007669"/>
    <property type="project" value="UniProtKB-KW"/>
</dbReference>
<evidence type="ECO:0000256" key="8">
    <source>
        <dbReference type="ARBA" id="ARBA00022833"/>
    </source>
</evidence>
<dbReference type="Gene3D" id="3.40.630.10">
    <property type="entry name" value="Zn peptidases"/>
    <property type="match status" value="1"/>
</dbReference>
<dbReference type="GO" id="GO:0004181">
    <property type="term" value="F:metallocarboxypeptidase activity"/>
    <property type="evidence" value="ECO:0007669"/>
    <property type="project" value="InterPro"/>
</dbReference>
<dbReference type="SMART" id="SM00631">
    <property type="entry name" value="Zn_pept"/>
    <property type="match status" value="1"/>
</dbReference>
<keyword evidence="8" id="KW-0862">Zinc</keyword>
<evidence type="ECO:0000256" key="7">
    <source>
        <dbReference type="ARBA" id="ARBA00022801"/>
    </source>
</evidence>
<keyword evidence="14" id="KW-1185">Reference proteome</keyword>
<evidence type="ECO:0000256" key="4">
    <source>
        <dbReference type="ARBA" id="ARBA00022670"/>
    </source>
</evidence>
<dbReference type="SUPFAM" id="SSF54897">
    <property type="entry name" value="Protease propeptides/inhibitors"/>
    <property type="match status" value="1"/>
</dbReference>
<gene>
    <name evidence="13" type="ORF">Ocin01_15766</name>
</gene>
<dbReference type="Proteomes" id="UP000094527">
    <property type="component" value="Unassembled WGS sequence"/>
</dbReference>
<evidence type="ECO:0000256" key="3">
    <source>
        <dbReference type="ARBA" id="ARBA00022645"/>
    </source>
</evidence>
<evidence type="ECO:0000313" key="14">
    <source>
        <dbReference type="Proteomes" id="UP000094527"/>
    </source>
</evidence>
<name>A0A1D2MDC2_ORCCI</name>
<keyword evidence="9" id="KW-0482">Metalloprotease</keyword>
<dbReference type="InterPro" id="IPR057247">
    <property type="entry name" value="CARBOXYPEPT_ZN_2"/>
</dbReference>
<dbReference type="PRINTS" id="PR00765">
    <property type="entry name" value="CRBOXYPTASEA"/>
</dbReference>